<dbReference type="PROSITE" id="PS51257">
    <property type="entry name" value="PROKAR_LIPOPROTEIN"/>
    <property type="match status" value="1"/>
</dbReference>
<keyword evidence="1" id="KW-0732">Signal</keyword>
<accession>A0A4R6THJ0</accession>
<sequence>MRPTIGLLLVFLVASCGVFRNTSPAPKREFRGVWIATVANIDWPKDPNAPWETQQEEFIRILDFYKNLNFNAVIVQVRTAGDAFYPTDLAPWSRYLTGKEGKAPTTTDPLEWMVKTSHEKGMEFHAWLNPYRATMSLDTVSLAEEHDLKKHPEWMLPYGNKYYYNPGLPEVQEKLTAIMEEIVLNYPVDAIHFDDYFYPYKISGEKFNDSTAFREYARPGQSIDDWRRSNVDSLVKKIHVAIKKHKPWVQFGISPFGVWKNKDTDPRGSDTKAGQTTYEDLYADPLLWMEQGWIDYLIPQVYWSMDYEPASHRKIVSWWSENKSTANLYIGNGAYKVKNNPDKAWDQKDELRQQVEFARNSGGIQGNAYFSAKSLMNAEKEVVNTFEKGLYPLPALTPVSPLSSSFPAVTPDLLEYSISGGSVDFTISPAEAANWDYALVYKARKKNAKLPADPKNLLAKIRINEDNRFQLTGDLIRNRKKIFVSFLDRYGKESHPIFLHLDQSRQHDSKR</sequence>
<evidence type="ECO:0000313" key="3">
    <source>
        <dbReference type="EMBL" id="TDQ29353.1"/>
    </source>
</evidence>
<dbReference type="AlphaFoldDB" id="A0A4R6THJ0"/>
<dbReference type="InterPro" id="IPR003790">
    <property type="entry name" value="GHL10"/>
</dbReference>
<dbReference type="Pfam" id="PF02638">
    <property type="entry name" value="GHL10"/>
    <property type="match status" value="1"/>
</dbReference>
<organism evidence="3 4">
    <name type="scientific">Zeaxanthinibacter enoshimensis</name>
    <dbReference type="NCBI Taxonomy" id="392009"/>
    <lineage>
        <taxon>Bacteria</taxon>
        <taxon>Pseudomonadati</taxon>
        <taxon>Bacteroidota</taxon>
        <taxon>Flavobacteriia</taxon>
        <taxon>Flavobacteriales</taxon>
        <taxon>Flavobacteriaceae</taxon>
        <taxon>Zeaxanthinibacter</taxon>
    </lineage>
</organism>
<dbReference type="SUPFAM" id="SSF51445">
    <property type="entry name" value="(Trans)glycosidases"/>
    <property type="match status" value="1"/>
</dbReference>
<evidence type="ECO:0000313" key="4">
    <source>
        <dbReference type="Proteomes" id="UP000295468"/>
    </source>
</evidence>
<dbReference type="InterPro" id="IPR017853">
    <property type="entry name" value="GH"/>
</dbReference>
<comment type="caution">
    <text evidence="3">The sequence shown here is derived from an EMBL/GenBank/DDBJ whole genome shotgun (WGS) entry which is preliminary data.</text>
</comment>
<reference evidence="3 4" key="1">
    <citation type="submission" date="2019-03" db="EMBL/GenBank/DDBJ databases">
        <title>Genomic Encyclopedia of Archaeal and Bacterial Type Strains, Phase II (KMG-II): from individual species to whole genera.</title>
        <authorList>
            <person name="Goeker M."/>
        </authorList>
    </citation>
    <scope>NUCLEOTIDE SEQUENCE [LARGE SCALE GENOMIC DNA]</scope>
    <source>
        <strain evidence="3 4">DSM 18435</strain>
    </source>
</reference>
<evidence type="ECO:0000256" key="1">
    <source>
        <dbReference type="ARBA" id="ARBA00022729"/>
    </source>
</evidence>
<feature type="domain" description="Glycosyl hydrolase-like 10" evidence="2">
    <location>
        <begin position="29"/>
        <end position="345"/>
    </location>
</feature>
<gene>
    <name evidence="3" type="ORF">CLV82_2809</name>
</gene>
<dbReference type="OrthoDB" id="9773203at2"/>
<dbReference type="EMBL" id="SNYI01000003">
    <property type="protein sequence ID" value="TDQ29353.1"/>
    <property type="molecule type" value="Genomic_DNA"/>
</dbReference>
<dbReference type="InterPro" id="IPR052177">
    <property type="entry name" value="Divisome_Glycosyl_Hydrolase"/>
</dbReference>
<keyword evidence="4" id="KW-1185">Reference proteome</keyword>
<dbReference type="Proteomes" id="UP000295468">
    <property type="component" value="Unassembled WGS sequence"/>
</dbReference>
<evidence type="ECO:0000259" key="2">
    <source>
        <dbReference type="Pfam" id="PF02638"/>
    </source>
</evidence>
<name>A0A4R6THJ0_9FLAO</name>
<dbReference type="Gene3D" id="3.20.20.80">
    <property type="entry name" value="Glycosidases"/>
    <property type="match status" value="1"/>
</dbReference>
<protein>
    <submittedName>
        <fullName evidence="3">Uncharacterized lipoprotein YddW (UPF0748 family)</fullName>
    </submittedName>
</protein>
<dbReference type="RefSeq" id="WP_133644927.1">
    <property type="nucleotide sequence ID" value="NZ_SNYI01000003.1"/>
</dbReference>
<dbReference type="PANTHER" id="PTHR43405">
    <property type="entry name" value="GLYCOSYL HYDROLASE DIGH"/>
    <property type="match status" value="1"/>
</dbReference>
<proteinExistence type="predicted"/>
<keyword evidence="3" id="KW-0449">Lipoprotein</keyword>
<dbReference type="PANTHER" id="PTHR43405:SF1">
    <property type="entry name" value="GLYCOSYL HYDROLASE DIGH"/>
    <property type="match status" value="1"/>
</dbReference>